<dbReference type="Proteomes" id="UP001229862">
    <property type="component" value="Chromosome"/>
</dbReference>
<dbReference type="AlphaFoldDB" id="A0AA51QYY1"/>
<evidence type="ECO:0000259" key="1">
    <source>
        <dbReference type="Pfam" id="PF11867"/>
    </source>
</evidence>
<evidence type="ECO:0000313" key="4">
    <source>
        <dbReference type="Proteomes" id="UP001223336"/>
    </source>
</evidence>
<name>A0AA51QYY1_9GAMM</name>
<protein>
    <submittedName>
        <fullName evidence="3">DUF3387 domain-containing protein</fullName>
    </submittedName>
</protein>
<feature type="domain" description="Type I restriction enzyme HindI endonuclease subunit-like C-terminal" evidence="1">
    <location>
        <begin position="47"/>
        <end position="99"/>
    </location>
</feature>
<dbReference type="RefSeq" id="WP_308134819.1">
    <property type="nucleotide sequence ID" value="NZ_CP133197.1"/>
</dbReference>
<gene>
    <name evidence="2" type="ORF">RCC75_10020</name>
    <name evidence="3" type="ORF">RCG00_19485</name>
</gene>
<keyword evidence="4" id="KW-1185">Reference proteome</keyword>
<evidence type="ECO:0000313" key="2">
    <source>
        <dbReference type="EMBL" id="MDQ5768867.1"/>
    </source>
</evidence>
<reference evidence="3 4" key="1">
    <citation type="submission" date="2023-08" db="EMBL/GenBank/DDBJ databases">
        <title>New molecular markers tilS and rpoB for phylogenetic and monitoring studies of the genus Thiothrix biodiversity.</title>
        <authorList>
            <person name="Ravin N.V."/>
            <person name="Smolyakov D."/>
            <person name="Markov N.D."/>
            <person name="Beletsky A.V."/>
            <person name="Mardanov A.V."/>
            <person name="Rudenko T.S."/>
            <person name="Grabovich M.Y."/>
        </authorList>
    </citation>
    <scope>NUCLEOTIDE SEQUENCE</scope>
    <source>
        <strain evidence="3">DNT52</strain>
        <strain evidence="2 4">H33</strain>
    </source>
</reference>
<dbReference type="Proteomes" id="UP001223336">
    <property type="component" value="Unassembled WGS sequence"/>
</dbReference>
<organism evidence="3">
    <name type="scientific">Thiothrix subterranea</name>
    <dbReference type="NCBI Taxonomy" id="2735563"/>
    <lineage>
        <taxon>Bacteria</taxon>
        <taxon>Pseudomonadati</taxon>
        <taxon>Pseudomonadota</taxon>
        <taxon>Gammaproteobacteria</taxon>
        <taxon>Thiotrichales</taxon>
        <taxon>Thiotrichaceae</taxon>
        <taxon>Thiothrix</taxon>
    </lineage>
</organism>
<sequence>MSRFTEQRLEQAIITLLGEQGYPHVPGESIARSPQEVLLKDDLRAYLASQYPTFWDNRDDIKAELKVDLMILLVQHGYPPVDRDEVYKEIFEQATNFKKYRGQA</sequence>
<dbReference type="InterPro" id="IPR021810">
    <property type="entry name" value="T1RH-like_C"/>
</dbReference>
<dbReference type="EMBL" id="CP133217">
    <property type="protein sequence ID" value="WML86452.1"/>
    <property type="molecule type" value="Genomic_DNA"/>
</dbReference>
<dbReference type="EMBL" id="JAVFKN010000011">
    <property type="protein sequence ID" value="MDQ5768867.1"/>
    <property type="molecule type" value="Genomic_DNA"/>
</dbReference>
<accession>A0AA51QYY1</accession>
<proteinExistence type="predicted"/>
<dbReference type="Pfam" id="PF11867">
    <property type="entry name" value="T1RH-like_C"/>
    <property type="match status" value="1"/>
</dbReference>
<evidence type="ECO:0000313" key="3">
    <source>
        <dbReference type="EMBL" id="WML86452.1"/>
    </source>
</evidence>